<feature type="transmembrane region" description="Helical" evidence="7">
    <location>
        <begin position="177"/>
        <end position="194"/>
    </location>
</feature>
<keyword evidence="5 7" id="KW-0472">Membrane</keyword>
<feature type="transmembrane region" description="Helical" evidence="7">
    <location>
        <begin position="426"/>
        <end position="447"/>
    </location>
</feature>
<feature type="transmembrane region" description="Helical" evidence="7">
    <location>
        <begin position="391"/>
        <end position="414"/>
    </location>
</feature>
<keyword evidence="6" id="KW-0012">Acyltransferase</keyword>
<protein>
    <submittedName>
        <fullName evidence="8">Oysgedart</fullName>
    </submittedName>
</protein>
<dbReference type="InterPro" id="IPR049941">
    <property type="entry name" value="LPLAT_7/PORCN-like"/>
</dbReference>
<evidence type="ECO:0000256" key="4">
    <source>
        <dbReference type="ARBA" id="ARBA00022989"/>
    </source>
</evidence>
<evidence type="ECO:0000313" key="9">
    <source>
        <dbReference type="Proteomes" id="UP001150062"/>
    </source>
</evidence>
<dbReference type="PANTHER" id="PTHR13906">
    <property type="entry name" value="PORCUPINE"/>
    <property type="match status" value="1"/>
</dbReference>
<evidence type="ECO:0000256" key="6">
    <source>
        <dbReference type="ARBA" id="ARBA00023315"/>
    </source>
</evidence>
<dbReference type="Proteomes" id="UP001150062">
    <property type="component" value="Unassembled WGS sequence"/>
</dbReference>
<organism evidence="8 9">
    <name type="scientific">Anaeramoeba flamelloides</name>
    <dbReference type="NCBI Taxonomy" id="1746091"/>
    <lineage>
        <taxon>Eukaryota</taxon>
        <taxon>Metamonada</taxon>
        <taxon>Anaeramoebidae</taxon>
        <taxon>Anaeramoeba</taxon>
    </lineage>
</organism>
<evidence type="ECO:0000256" key="1">
    <source>
        <dbReference type="ARBA" id="ARBA00004141"/>
    </source>
</evidence>
<evidence type="ECO:0000256" key="3">
    <source>
        <dbReference type="ARBA" id="ARBA00022692"/>
    </source>
</evidence>
<feature type="transmembrane region" description="Helical" evidence="7">
    <location>
        <begin position="330"/>
        <end position="346"/>
    </location>
</feature>
<evidence type="ECO:0000256" key="5">
    <source>
        <dbReference type="ARBA" id="ARBA00023136"/>
    </source>
</evidence>
<feature type="transmembrane region" description="Helical" evidence="7">
    <location>
        <begin position="352"/>
        <end position="370"/>
    </location>
</feature>
<sequence>MVSIIDKPFQLLGDKVGVSLDLIETLACLILAYPLSLLLRKIKTPKYRNLYCFTLGICYLVHLQDMIMHYSSYSMRINSAIMIPCILLSSFAYNYYDGTRNKKATISQKQLSFSEYPPLLEYLAYLLNFNTILVGPPSNFKDFQRFINREDIKEINTQYRKKNSTAGSKLIDNSIQIGLKTLLIAIMFLILHLVTSKYFTLEDIMEDNFIRRPFIIRLLLIHVIGSGQRFKYYLGMTMAEGSNILSGYGINGYNYQTGKIKWDKNKNVYPIKCEAMDTIFLAPKIWNIKVSNWLRDYIYDRIVIKTTTPETIDEKKDDQKTKPPRMKKKNTFLGTGVTFFVSAIWHGVYPGYYCTFITWFLLTLSARVIRKNIRTFFITSEGKAIQPFKKIYDIICYISTQCVLDIMGFPLLLMTKNRILRFYHTINYWPFYIIPPLLIFFKIPIFVKYIGVIRNIWLGLITKKDQIVNKKNVVPIR</sequence>
<reference evidence="8" key="1">
    <citation type="submission" date="2022-08" db="EMBL/GenBank/DDBJ databases">
        <title>Novel sulfate-reducing endosymbionts in the free-living metamonad Anaeramoeba.</title>
        <authorList>
            <person name="Jerlstrom-Hultqvist J."/>
            <person name="Cepicka I."/>
            <person name="Gallot-Lavallee L."/>
            <person name="Salas-Leiva D."/>
            <person name="Curtis B.A."/>
            <person name="Zahonova K."/>
            <person name="Pipaliya S."/>
            <person name="Dacks J."/>
            <person name="Roger A.J."/>
        </authorList>
    </citation>
    <scope>NUCLEOTIDE SEQUENCE</scope>
    <source>
        <strain evidence="8">Schooner1</strain>
    </source>
</reference>
<comment type="caution">
    <text evidence="8">The sequence shown here is derived from an EMBL/GenBank/DDBJ whole genome shotgun (WGS) entry which is preliminary data.</text>
</comment>
<evidence type="ECO:0000256" key="2">
    <source>
        <dbReference type="ARBA" id="ARBA00022679"/>
    </source>
</evidence>
<name>A0ABQ8Z0G6_9EUKA</name>
<dbReference type="PANTHER" id="PTHR13906:SF4">
    <property type="entry name" value="LYSOPHOSPHOLIPID ACYLTRANSFERASE 6"/>
    <property type="match status" value="1"/>
</dbReference>
<feature type="transmembrane region" description="Helical" evidence="7">
    <location>
        <begin position="214"/>
        <end position="234"/>
    </location>
</feature>
<dbReference type="InterPro" id="IPR004299">
    <property type="entry name" value="MBOAT_fam"/>
</dbReference>
<feature type="transmembrane region" description="Helical" evidence="7">
    <location>
        <begin position="77"/>
        <end position="96"/>
    </location>
</feature>
<keyword evidence="2" id="KW-0808">Transferase</keyword>
<keyword evidence="3 7" id="KW-0812">Transmembrane</keyword>
<dbReference type="Pfam" id="PF03062">
    <property type="entry name" value="MBOAT"/>
    <property type="match status" value="2"/>
</dbReference>
<accession>A0ABQ8Z0G6</accession>
<comment type="subcellular location">
    <subcellularLocation>
        <location evidence="1">Membrane</location>
        <topology evidence="1">Multi-pass membrane protein</topology>
    </subcellularLocation>
</comment>
<feature type="transmembrane region" description="Helical" evidence="7">
    <location>
        <begin position="50"/>
        <end position="71"/>
    </location>
</feature>
<proteinExistence type="predicted"/>
<dbReference type="EMBL" id="JAOAOG010000084">
    <property type="protein sequence ID" value="KAJ6250227.1"/>
    <property type="molecule type" value="Genomic_DNA"/>
</dbReference>
<feature type="transmembrane region" description="Helical" evidence="7">
    <location>
        <begin position="16"/>
        <end position="38"/>
    </location>
</feature>
<keyword evidence="4 7" id="KW-1133">Transmembrane helix</keyword>
<keyword evidence="9" id="KW-1185">Reference proteome</keyword>
<evidence type="ECO:0000313" key="8">
    <source>
        <dbReference type="EMBL" id="KAJ6250227.1"/>
    </source>
</evidence>
<evidence type="ECO:0000256" key="7">
    <source>
        <dbReference type="SAM" id="Phobius"/>
    </source>
</evidence>
<gene>
    <name evidence="8" type="ORF">M0813_16283</name>
</gene>